<proteinExistence type="predicted"/>
<reference evidence="2" key="1">
    <citation type="submission" date="2023-03" db="EMBL/GenBank/DDBJ databases">
        <title>Massive genome expansion in bonnet fungi (Mycena s.s.) driven by repeated elements and novel gene families across ecological guilds.</title>
        <authorList>
            <consortium name="Lawrence Berkeley National Laboratory"/>
            <person name="Harder C.B."/>
            <person name="Miyauchi S."/>
            <person name="Viragh M."/>
            <person name="Kuo A."/>
            <person name="Thoen E."/>
            <person name="Andreopoulos B."/>
            <person name="Lu D."/>
            <person name="Skrede I."/>
            <person name="Drula E."/>
            <person name="Henrissat B."/>
            <person name="Morin E."/>
            <person name="Kohler A."/>
            <person name="Barry K."/>
            <person name="LaButti K."/>
            <person name="Morin E."/>
            <person name="Salamov A."/>
            <person name="Lipzen A."/>
            <person name="Mereny Z."/>
            <person name="Hegedus B."/>
            <person name="Baldrian P."/>
            <person name="Stursova M."/>
            <person name="Weitz H."/>
            <person name="Taylor A."/>
            <person name="Grigoriev I.V."/>
            <person name="Nagy L.G."/>
            <person name="Martin F."/>
            <person name="Kauserud H."/>
        </authorList>
    </citation>
    <scope>NUCLEOTIDE SEQUENCE</scope>
    <source>
        <strain evidence="2">9284</strain>
    </source>
</reference>
<organism evidence="2 3">
    <name type="scientific">Roridomyces roridus</name>
    <dbReference type="NCBI Taxonomy" id="1738132"/>
    <lineage>
        <taxon>Eukaryota</taxon>
        <taxon>Fungi</taxon>
        <taxon>Dikarya</taxon>
        <taxon>Basidiomycota</taxon>
        <taxon>Agaricomycotina</taxon>
        <taxon>Agaricomycetes</taxon>
        <taxon>Agaricomycetidae</taxon>
        <taxon>Agaricales</taxon>
        <taxon>Marasmiineae</taxon>
        <taxon>Mycenaceae</taxon>
        <taxon>Roridomyces</taxon>
    </lineage>
</organism>
<dbReference type="Proteomes" id="UP001221142">
    <property type="component" value="Unassembled WGS sequence"/>
</dbReference>
<feature type="region of interest" description="Disordered" evidence="1">
    <location>
        <begin position="38"/>
        <end position="71"/>
    </location>
</feature>
<dbReference type="AlphaFoldDB" id="A0AAD7CIF3"/>
<keyword evidence="3" id="KW-1185">Reference proteome</keyword>
<accession>A0AAD7CIF3</accession>
<protein>
    <submittedName>
        <fullName evidence="2">Uncharacterized protein</fullName>
    </submittedName>
</protein>
<evidence type="ECO:0000256" key="1">
    <source>
        <dbReference type="SAM" id="MobiDB-lite"/>
    </source>
</evidence>
<feature type="compositionally biased region" description="Basic and acidic residues" evidence="1">
    <location>
        <begin position="43"/>
        <end position="53"/>
    </location>
</feature>
<evidence type="ECO:0000313" key="2">
    <source>
        <dbReference type="EMBL" id="KAJ7650034.1"/>
    </source>
</evidence>
<name>A0AAD7CIF3_9AGAR</name>
<gene>
    <name evidence="2" type="ORF">FB45DRAFT_1017439</name>
</gene>
<comment type="caution">
    <text evidence="2">The sequence shown here is derived from an EMBL/GenBank/DDBJ whole genome shotgun (WGS) entry which is preliminary data.</text>
</comment>
<dbReference type="EMBL" id="JARKIF010000001">
    <property type="protein sequence ID" value="KAJ7650034.1"/>
    <property type="molecule type" value="Genomic_DNA"/>
</dbReference>
<sequence length="202" mass="23220">MLLADDDREAELPTELELARIDADDELRALLEEAALAEECPMELERPPELAEERDAETDDAEALERDAEADAELLAREEEEDEARTLLADAEWELEAELLAREALEAETELRTLLEEWGTEIDDDAELLEREAELLKCEDDDDARTLLADDERATDAELELAWADVEDVCDEEVDDATVEHHETRVDRRYFRNIVQECFQMN</sequence>
<evidence type="ECO:0000313" key="3">
    <source>
        <dbReference type="Proteomes" id="UP001221142"/>
    </source>
</evidence>